<dbReference type="PROSITE" id="PS51274">
    <property type="entry name" value="GATASE_COBBQ"/>
    <property type="match status" value="1"/>
</dbReference>
<dbReference type="EMBL" id="JACCBS010000002">
    <property type="protein sequence ID" value="NYE57346.1"/>
    <property type="molecule type" value="Genomic_DNA"/>
</dbReference>
<comment type="subunit">
    <text evidence="2">Forms a heterodimer with MurT.</text>
</comment>
<accession>A0ABX2R843</accession>
<keyword evidence="1 2" id="KW-0315">Glutamine amidotransferase</keyword>
<dbReference type="Pfam" id="PF07685">
    <property type="entry name" value="GATase_3"/>
    <property type="match status" value="1"/>
</dbReference>
<organism evidence="4 5">
    <name type="scientific">Carboxydothermus ferrireducens DSM 11255</name>
    <dbReference type="NCBI Taxonomy" id="1119529"/>
    <lineage>
        <taxon>Bacteria</taxon>
        <taxon>Bacillati</taxon>
        <taxon>Bacillota</taxon>
        <taxon>Clostridia</taxon>
        <taxon>Thermoanaerobacterales</taxon>
        <taxon>Thermoanaerobacteraceae</taxon>
        <taxon>Carboxydothermus</taxon>
    </lineage>
</organism>
<keyword evidence="2" id="KW-0573">Peptidoglycan synthesis</keyword>
<dbReference type="HAMAP" id="MF_02213">
    <property type="entry name" value="Lipid_II_synth_GatD"/>
    <property type="match status" value="1"/>
</dbReference>
<dbReference type="PANTHER" id="PTHR21343">
    <property type="entry name" value="DETHIOBIOTIN SYNTHETASE"/>
    <property type="match status" value="1"/>
</dbReference>
<keyword evidence="2" id="KW-0378">Hydrolase</keyword>
<dbReference type="InterPro" id="IPR029062">
    <property type="entry name" value="Class_I_gatase-like"/>
</dbReference>
<dbReference type="SUPFAM" id="SSF52317">
    <property type="entry name" value="Class I glutamine amidotransferase-like"/>
    <property type="match status" value="1"/>
</dbReference>
<name>A0ABX2R843_9THEO</name>
<protein>
    <recommendedName>
        <fullName evidence="2">Lipid II isoglutaminyl synthase (glutamine-hydrolyzing) subunit GatD</fullName>
        <ecNumber evidence="2">6.3.5.13</ecNumber>
    </recommendedName>
    <alternativeName>
        <fullName evidence="2">Lipid II isoglutaminyl synthase glutaminase subunit</fullName>
        <ecNumber evidence="2">3.5.1.2</ecNumber>
    </alternativeName>
</protein>
<keyword evidence="5" id="KW-1185">Reference proteome</keyword>
<comment type="catalytic activity">
    <reaction evidence="2">
        <text>beta-D-GlcNAc-(1-&gt;4)-Mur2Ac(oyl-L-Ala-gamma-D-Glu-L-Lys-D-Ala-D-Ala)-di-trans,octa-cis-undecaprenyl diphosphate + L-glutamine + ATP + H2O = beta-D-GlcNAc-(1-&gt;4)-Mur2Ac(oyl-L-Ala-D-isoglutaminyl-L-Lys-D-Ala-D-Ala)-di-trans,octa-cis-undecaprenyl diphosphate + L-glutamate + ADP + phosphate + H(+)</text>
        <dbReference type="Rhea" id="RHEA:57928"/>
        <dbReference type="ChEBI" id="CHEBI:15377"/>
        <dbReference type="ChEBI" id="CHEBI:15378"/>
        <dbReference type="ChEBI" id="CHEBI:29985"/>
        <dbReference type="ChEBI" id="CHEBI:30616"/>
        <dbReference type="ChEBI" id="CHEBI:43474"/>
        <dbReference type="ChEBI" id="CHEBI:58359"/>
        <dbReference type="ChEBI" id="CHEBI:60033"/>
        <dbReference type="ChEBI" id="CHEBI:62233"/>
        <dbReference type="ChEBI" id="CHEBI:456216"/>
        <dbReference type="EC" id="6.3.5.13"/>
    </reaction>
</comment>
<dbReference type="EC" id="3.5.1.2" evidence="2"/>
<proteinExistence type="inferred from homology"/>
<evidence type="ECO:0000259" key="3">
    <source>
        <dbReference type="Pfam" id="PF07685"/>
    </source>
</evidence>
<keyword evidence="2" id="KW-0436">Ligase</keyword>
<dbReference type="InterPro" id="IPR043702">
    <property type="entry name" value="Lipid_II_synth_GatD"/>
</dbReference>
<dbReference type="RefSeq" id="WP_028051707.1">
    <property type="nucleotide sequence ID" value="NZ_ATYG01000004.1"/>
</dbReference>
<comment type="caution">
    <text evidence="4">The sequence shown here is derived from an EMBL/GenBank/DDBJ whole genome shotgun (WGS) entry which is preliminary data.</text>
</comment>
<dbReference type="EC" id="6.3.5.13" evidence="2"/>
<keyword evidence="2" id="KW-0133">Cell shape</keyword>
<dbReference type="InterPro" id="IPR011698">
    <property type="entry name" value="GATase_3"/>
</dbReference>
<reference evidence="4 5" key="1">
    <citation type="submission" date="2020-07" db="EMBL/GenBank/DDBJ databases">
        <title>Genomic Encyclopedia of Type Strains, Phase III (KMG-III): the genomes of soil and plant-associated and newly described type strains.</title>
        <authorList>
            <person name="Whitman W."/>
        </authorList>
    </citation>
    <scope>NUCLEOTIDE SEQUENCE [LARGE SCALE GENOMIC DNA]</scope>
    <source>
        <strain evidence="4 5">DSM 11255</strain>
    </source>
</reference>
<feature type="active site" description="Nucleophile" evidence="2">
    <location>
        <position position="95"/>
    </location>
</feature>
<dbReference type="InterPro" id="IPR033949">
    <property type="entry name" value="CobQ_GATase1"/>
</dbReference>
<evidence type="ECO:0000256" key="2">
    <source>
        <dbReference type="HAMAP-Rule" id="MF_02213"/>
    </source>
</evidence>
<comment type="function">
    <text evidence="2">The lipid II isoglutaminyl synthase complex catalyzes the formation of alpha-D-isoglutamine in the cell wall lipid II stem peptide. The GatD subunit catalyzes the hydrolysis of glutamine to glutamate and ammonia. The resulting ammonia molecule is channeled to the active site of MurT.</text>
</comment>
<feature type="binding site" evidence="2">
    <location>
        <position position="129"/>
    </location>
    <ligand>
        <name>substrate</name>
    </ligand>
</feature>
<evidence type="ECO:0000313" key="4">
    <source>
        <dbReference type="EMBL" id="NYE57346.1"/>
    </source>
</evidence>
<feature type="active site" evidence="2">
    <location>
        <position position="198"/>
    </location>
</feature>
<comment type="similarity">
    <text evidence="2">Belongs to the CobB/CobQ family. GatD subfamily.</text>
</comment>
<comment type="catalytic activity">
    <reaction evidence="2">
        <text>L-glutamine + H2O = L-glutamate + NH4(+)</text>
        <dbReference type="Rhea" id="RHEA:15889"/>
        <dbReference type="ChEBI" id="CHEBI:15377"/>
        <dbReference type="ChEBI" id="CHEBI:28938"/>
        <dbReference type="ChEBI" id="CHEBI:29985"/>
        <dbReference type="ChEBI" id="CHEBI:58359"/>
        <dbReference type="EC" id="3.5.1.2"/>
    </reaction>
</comment>
<comment type="pathway">
    <text evidence="2">Cell wall biogenesis; peptidoglycan biosynthesis.</text>
</comment>
<dbReference type="Proteomes" id="UP000604066">
    <property type="component" value="Unassembled WGS sequence"/>
</dbReference>
<keyword evidence="2" id="KW-0961">Cell wall biogenesis/degradation</keyword>
<dbReference type="CDD" id="cd01750">
    <property type="entry name" value="GATase1_CobQ"/>
    <property type="match status" value="1"/>
</dbReference>
<dbReference type="Gene3D" id="3.40.50.880">
    <property type="match status" value="1"/>
</dbReference>
<dbReference type="PANTHER" id="PTHR21343:SF9">
    <property type="entry name" value="LIPID II ISOGLUTAMINYL SYNTHASE (GLUTAMINE-HYDROLYZING) SUBUNIT GATD"/>
    <property type="match status" value="1"/>
</dbReference>
<gene>
    <name evidence="2" type="primary">gatD</name>
    <name evidence="4" type="ORF">HDG70_001061</name>
</gene>
<feature type="domain" description="CobB/CobQ-like glutamine amidotransferase" evidence="3">
    <location>
        <begin position="5"/>
        <end position="205"/>
    </location>
</feature>
<evidence type="ECO:0000313" key="5">
    <source>
        <dbReference type="Proteomes" id="UP000604066"/>
    </source>
</evidence>
<sequence>MYELTIGHFYPDLLNTYGDMGNIIALKRRSEWRGIKVTVKPIGLGDEFKSEEYDLVFLGGGQDFEQEIIQEDFLENKGKELRKAIENNLVVLAVCGGYQLLGKFYRTANGKEIAGLGALDVWTIAGRKRMVGNILIESELLEKVGYDGKIVGFENHSGKTYLGPEVKPLGRVIYGYGNNGEDNFEGAVYKNVIGTYLHGSVLPKNPGLADYLLTLALKKKYPGFLGLQKLNDDYETMVRRKLISRLSGKRHWLLKRFF</sequence>
<evidence type="ECO:0000256" key="1">
    <source>
        <dbReference type="ARBA" id="ARBA00022962"/>
    </source>
</evidence>